<dbReference type="EMBL" id="HF935209">
    <property type="protein sequence ID" value="CCX04590.1"/>
    <property type="molecule type" value="Genomic_DNA"/>
</dbReference>
<dbReference type="AlphaFoldDB" id="U4L3F8"/>
<evidence type="ECO:0000256" key="1">
    <source>
        <dbReference type="SAM" id="MobiDB-lite"/>
    </source>
</evidence>
<organism evidence="2 3">
    <name type="scientific">Pyronema omphalodes (strain CBS 100304)</name>
    <name type="common">Pyronema confluens</name>
    <dbReference type="NCBI Taxonomy" id="1076935"/>
    <lineage>
        <taxon>Eukaryota</taxon>
        <taxon>Fungi</taxon>
        <taxon>Dikarya</taxon>
        <taxon>Ascomycota</taxon>
        <taxon>Pezizomycotina</taxon>
        <taxon>Pezizomycetes</taxon>
        <taxon>Pezizales</taxon>
        <taxon>Pyronemataceae</taxon>
        <taxon>Pyronema</taxon>
    </lineage>
</organism>
<accession>U4L3F8</accession>
<feature type="region of interest" description="Disordered" evidence="1">
    <location>
        <begin position="1"/>
        <end position="38"/>
    </location>
</feature>
<dbReference type="OrthoDB" id="10338429at2759"/>
<evidence type="ECO:0000313" key="2">
    <source>
        <dbReference type="EMBL" id="CCX04590.1"/>
    </source>
</evidence>
<sequence>MSTPTTYGHTRTASTTPRQRPPKPPKPQRLSKPKFTPPSHLRIRQLRLQSLEPIHSPTKIPTMLLFPPPTVPVSKPLRDLLVQSRLLTVRFPAALGKGWQISTRSKMLQQVKEHLEREERIQGRTKWGRADHYEKEVTRRMFMYDQTRCRQIREMWERVVKSRVVVVEGRPLGMPVEIRPIGGLVGV</sequence>
<name>U4L3F8_PYROM</name>
<proteinExistence type="predicted"/>
<evidence type="ECO:0000313" key="3">
    <source>
        <dbReference type="Proteomes" id="UP000018144"/>
    </source>
</evidence>
<feature type="compositionally biased region" description="Polar residues" evidence="1">
    <location>
        <begin position="1"/>
        <end position="16"/>
    </location>
</feature>
<keyword evidence="3" id="KW-1185">Reference proteome</keyword>
<gene>
    <name evidence="2" type="ORF">PCON_02772</name>
</gene>
<reference evidence="2 3" key="1">
    <citation type="journal article" date="2013" name="PLoS Genet.">
        <title>The genome and development-dependent transcriptomes of Pyronema confluens: a window into fungal evolution.</title>
        <authorList>
            <person name="Traeger S."/>
            <person name="Altegoer F."/>
            <person name="Freitag M."/>
            <person name="Gabaldon T."/>
            <person name="Kempken F."/>
            <person name="Kumar A."/>
            <person name="Marcet-Houben M."/>
            <person name="Poggeler S."/>
            <person name="Stajich J.E."/>
            <person name="Nowrousian M."/>
        </authorList>
    </citation>
    <scope>NUCLEOTIDE SEQUENCE [LARGE SCALE GENOMIC DNA]</scope>
    <source>
        <strain evidence="3">CBS 100304</strain>
        <tissue evidence="2">Vegetative mycelium</tissue>
    </source>
</reference>
<dbReference type="Proteomes" id="UP000018144">
    <property type="component" value="Unassembled WGS sequence"/>
</dbReference>
<protein>
    <submittedName>
        <fullName evidence="2">Uncharacterized protein</fullName>
    </submittedName>
</protein>